<dbReference type="SMART" id="SM00449">
    <property type="entry name" value="SPRY"/>
    <property type="match status" value="1"/>
</dbReference>
<dbReference type="CDD" id="cd12876">
    <property type="entry name" value="SPRY_SOCS3"/>
    <property type="match status" value="1"/>
</dbReference>
<comment type="subcellular location">
    <subcellularLocation>
        <location evidence="1">Nucleus</location>
    </subcellularLocation>
</comment>
<feature type="domain" description="SOCS box" evidence="6">
    <location>
        <begin position="203"/>
        <end position="238"/>
    </location>
</feature>
<dbReference type="Gene3D" id="2.60.120.920">
    <property type="match status" value="1"/>
</dbReference>
<reference evidence="7" key="1">
    <citation type="submission" date="2022-08" db="UniProtKB">
        <authorList>
            <consortium name="EnsemblMetazoa"/>
        </authorList>
    </citation>
    <scope>IDENTIFICATION</scope>
    <source>
        <strain evidence="7">05x7-T-G4-1.051#20</strain>
    </source>
</reference>
<dbReference type="InterPro" id="IPR043136">
    <property type="entry name" value="B30.2/SPRY_sf"/>
</dbReference>
<dbReference type="Proteomes" id="UP000005408">
    <property type="component" value="Unassembled WGS sequence"/>
</dbReference>
<dbReference type="GO" id="GO:0019005">
    <property type="term" value="C:SCF ubiquitin ligase complex"/>
    <property type="evidence" value="ECO:0007669"/>
    <property type="project" value="TreeGrafter"/>
</dbReference>
<dbReference type="GO" id="GO:0043161">
    <property type="term" value="P:proteasome-mediated ubiquitin-dependent protein catabolic process"/>
    <property type="evidence" value="ECO:0007669"/>
    <property type="project" value="TreeGrafter"/>
</dbReference>
<evidence type="ECO:0000256" key="1">
    <source>
        <dbReference type="ARBA" id="ARBA00004123"/>
    </source>
</evidence>
<dbReference type="PROSITE" id="PS50225">
    <property type="entry name" value="SOCS"/>
    <property type="match status" value="1"/>
</dbReference>
<dbReference type="PANTHER" id="PTHR12245:SF16">
    <property type="entry name" value="SPRY DOMAIN-CONTAINING SOCS BOX PROTEIN 3-LIKE"/>
    <property type="match status" value="1"/>
</dbReference>
<dbReference type="PROSITE" id="PS50188">
    <property type="entry name" value="B302_SPRY"/>
    <property type="match status" value="1"/>
</dbReference>
<comment type="similarity">
    <text evidence="2">Belongs to the SPSB family.</text>
</comment>
<evidence type="ECO:0000313" key="8">
    <source>
        <dbReference type="Proteomes" id="UP000005408"/>
    </source>
</evidence>
<dbReference type="InterPro" id="IPR003877">
    <property type="entry name" value="SPRY_dom"/>
</dbReference>
<dbReference type="InterPro" id="IPR035754">
    <property type="entry name" value="SPRY_SPSB3"/>
</dbReference>
<evidence type="ECO:0000256" key="2">
    <source>
        <dbReference type="ARBA" id="ARBA00010910"/>
    </source>
</evidence>
<dbReference type="GO" id="GO:0005634">
    <property type="term" value="C:nucleus"/>
    <property type="evidence" value="ECO:0007669"/>
    <property type="project" value="UniProtKB-SubCell"/>
</dbReference>
<dbReference type="SUPFAM" id="SSF49899">
    <property type="entry name" value="Concanavalin A-like lectins/glucanases"/>
    <property type="match status" value="1"/>
</dbReference>
<dbReference type="InterPro" id="IPR001870">
    <property type="entry name" value="B30.2/SPRY"/>
</dbReference>
<evidence type="ECO:0000259" key="6">
    <source>
        <dbReference type="PROSITE" id="PS50225"/>
    </source>
</evidence>
<keyword evidence="8" id="KW-1185">Reference proteome</keyword>
<dbReference type="PANTHER" id="PTHR12245">
    <property type="entry name" value="SPRY DOMAIN CONTAINING SOCS BOX PROTEIN"/>
    <property type="match status" value="1"/>
</dbReference>
<feature type="domain" description="B30.2/SPRY" evidence="5">
    <location>
        <begin position="6"/>
        <end position="199"/>
    </location>
</feature>
<dbReference type="EnsemblMetazoa" id="G1030.10">
    <property type="protein sequence ID" value="G1030.10:cds"/>
    <property type="gene ID" value="G1030"/>
</dbReference>
<keyword evidence="4" id="KW-0539">Nucleus</keyword>
<proteinExistence type="inferred from homology"/>
<sequence>MRMLKGGINRRRDVCSMLTGFQRESWVWDQITKSPEVLLSSDRHSAYFYIDPIYESTGTAGVRGTKGFTEGEHYWEVVFLEPPCGTSVMIGVGTENVALHRSNFEYIDLIGFDTESWGLSYKGTAWHGGQKVQYCEPFFDKTTVIGCHLNLYKGTLAFSVNGTYMGVAFTGVNSVCGPLYPIVSSTASETELGLGEQYCRYLTLQEKCLQTIKRHLEYDDSVDCLPLPKVFKSSIKNI</sequence>
<dbReference type="InterPro" id="IPR050672">
    <property type="entry name" value="FBXO45-Fsn/SPSB_families"/>
</dbReference>
<dbReference type="AlphaFoldDB" id="A0A8W8HMT0"/>
<organism evidence="7 8">
    <name type="scientific">Magallana gigas</name>
    <name type="common">Pacific oyster</name>
    <name type="synonym">Crassostrea gigas</name>
    <dbReference type="NCBI Taxonomy" id="29159"/>
    <lineage>
        <taxon>Eukaryota</taxon>
        <taxon>Metazoa</taxon>
        <taxon>Spiralia</taxon>
        <taxon>Lophotrochozoa</taxon>
        <taxon>Mollusca</taxon>
        <taxon>Bivalvia</taxon>
        <taxon>Autobranchia</taxon>
        <taxon>Pteriomorphia</taxon>
        <taxon>Ostreida</taxon>
        <taxon>Ostreoidea</taxon>
        <taxon>Ostreidae</taxon>
        <taxon>Magallana</taxon>
    </lineage>
</organism>
<evidence type="ECO:0000313" key="7">
    <source>
        <dbReference type="EnsemblMetazoa" id="G1030.10:cds"/>
    </source>
</evidence>
<name>A0A8W8HMT0_MAGGI</name>
<dbReference type="InterPro" id="IPR001496">
    <property type="entry name" value="SOCS_box"/>
</dbReference>
<protein>
    <recommendedName>
        <fullName evidence="3">SPRY domain-containing SOCS box protein 3</fullName>
    </recommendedName>
</protein>
<evidence type="ECO:0000259" key="5">
    <source>
        <dbReference type="PROSITE" id="PS50188"/>
    </source>
</evidence>
<accession>A0A8W8HMT0</accession>
<dbReference type="Pfam" id="PF00622">
    <property type="entry name" value="SPRY"/>
    <property type="match status" value="1"/>
</dbReference>
<evidence type="ECO:0000256" key="4">
    <source>
        <dbReference type="ARBA" id="ARBA00023242"/>
    </source>
</evidence>
<dbReference type="InterPro" id="IPR013320">
    <property type="entry name" value="ConA-like_dom_sf"/>
</dbReference>
<evidence type="ECO:0000256" key="3">
    <source>
        <dbReference type="ARBA" id="ARBA00014684"/>
    </source>
</evidence>